<dbReference type="Gene3D" id="3.30.559.30">
    <property type="entry name" value="Nonribosomal peptide synthetase, condensation domain"/>
    <property type="match status" value="1"/>
</dbReference>
<feature type="domain" description="Condensation" evidence="1">
    <location>
        <begin position="66"/>
        <end position="393"/>
    </location>
</feature>
<evidence type="ECO:0000313" key="3">
    <source>
        <dbReference type="Proteomes" id="UP000035034"/>
    </source>
</evidence>
<dbReference type="Proteomes" id="UP000035034">
    <property type="component" value="Unassembled WGS sequence"/>
</dbReference>
<dbReference type="OrthoDB" id="9789603at2"/>
<evidence type="ECO:0000259" key="1">
    <source>
        <dbReference type="Pfam" id="PF00668"/>
    </source>
</evidence>
<name>H0R6Q6_9ACTN</name>
<proteinExistence type="predicted"/>
<accession>H0R6Q6</accession>
<dbReference type="SUPFAM" id="SSF52777">
    <property type="entry name" value="CoA-dependent acyltransferases"/>
    <property type="match status" value="2"/>
</dbReference>
<protein>
    <recommendedName>
        <fullName evidence="1">Condensation domain-containing protein</fullName>
    </recommendedName>
</protein>
<reference evidence="2 3" key="1">
    <citation type="submission" date="2011-12" db="EMBL/GenBank/DDBJ databases">
        <title>Whole genome shotgun sequence of Gordonia effusa NBRC 100432.</title>
        <authorList>
            <person name="Yoshida I."/>
            <person name="Takarada H."/>
            <person name="Hosoyama A."/>
            <person name="Tsuchikane K."/>
            <person name="Katsumata H."/>
            <person name="Yamazaki S."/>
            <person name="Fujita N."/>
        </authorList>
    </citation>
    <scope>NUCLEOTIDE SEQUENCE [LARGE SCALE GENOMIC DNA]</scope>
    <source>
        <strain evidence="2 3">NBRC 100432</strain>
    </source>
</reference>
<sequence>MKFIQILEGSVEPGALVEWTPITPPRDEWITDSRLTSHNHEAHLRGAIAHYRATGTEGGRESWLGLVIEFDEPLSVPAIRAALIAWIDRHEVLRSHVVIRGEGTAGEGLYRVSVPPGVVKLKMGRIGWYANPDLLIEQIAGSFDRATAPTRWPAYVFATVAREHSFTLLFAADHSLLDGYSLIMAQHELVELYRAQRDRAMSRVAKNPSPLPPQLISVGSYVDFSAQERRTADAADATHPALAVWAGFLQGATDLPAFGDTEIPIFPDVAPIPQASLTAHLTDDEQTNRFTAVCAEAGGNLQVGVMAALAVAYRRSMNLTDFRCVMPRHTRHEERWLGSLGWFVALAPFCLDTSDDPTFDQAVSRAAGELKRTKPAATLPFLRVADLLGVTGSPRFVVSFLDTRYAPGAHEADAGRASVLRSHSYAPDEVYIWVNRTPSGLRLSARYPADSPITDDVLRYLDEFGSLITEIGDASTFNH</sequence>
<dbReference type="GO" id="GO:0003824">
    <property type="term" value="F:catalytic activity"/>
    <property type="evidence" value="ECO:0007669"/>
    <property type="project" value="InterPro"/>
</dbReference>
<dbReference type="Gene3D" id="3.30.559.10">
    <property type="entry name" value="Chloramphenicol acetyltransferase-like domain"/>
    <property type="match status" value="1"/>
</dbReference>
<evidence type="ECO:0000313" key="2">
    <source>
        <dbReference type="EMBL" id="GAB20757.1"/>
    </source>
</evidence>
<comment type="caution">
    <text evidence="2">The sequence shown here is derived from an EMBL/GenBank/DDBJ whole genome shotgun (WGS) entry which is preliminary data.</text>
</comment>
<dbReference type="eggNOG" id="COG1020">
    <property type="taxonomic scope" value="Bacteria"/>
</dbReference>
<dbReference type="STRING" id="1077974.GOEFS_128_00250"/>
<dbReference type="InterPro" id="IPR001242">
    <property type="entry name" value="Condensation_dom"/>
</dbReference>
<dbReference type="RefSeq" id="WP_007320092.1">
    <property type="nucleotide sequence ID" value="NZ_BAEH01000128.1"/>
</dbReference>
<keyword evidence="3" id="KW-1185">Reference proteome</keyword>
<dbReference type="Pfam" id="PF00668">
    <property type="entry name" value="Condensation"/>
    <property type="match status" value="1"/>
</dbReference>
<dbReference type="GO" id="GO:0008610">
    <property type="term" value="P:lipid biosynthetic process"/>
    <property type="evidence" value="ECO:0007669"/>
    <property type="project" value="UniProtKB-ARBA"/>
</dbReference>
<gene>
    <name evidence="2" type="ORF">GOEFS_128_00250</name>
</gene>
<dbReference type="InterPro" id="IPR023213">
    <property type="entry name" value="CAT-like_dom_sf"/>
</dbReference>
<dbReference type="AlphaFoldDB" id="H0R6Q6"/>
<dbReference type="EMBL" id="BAEH01000128">
    <property type="protein sequence ID" value="GAB20757.1"/>
    <property type="molecule type" value="Genomic_DNA"/>
</dbReference>
<organism evidence="2 3">
    <name type="scientific">Gordonia effusa NBRC 100432</name>
    <dbReference type="NCBI Taxonomy" id="1077974"/>
    <lineage>
        <taxon>Bacteria</taxon>
        <taxon>Bacillati</taxon>
        <taxon>Actinomycetota</taxon>
        <taxon>Actinomycetes</taxon>
        <taxon>Mycobacteriales</taxon>
        <taxon>Gordoniaceae</taxon>
        <taxon>Gordonia</taxon>
    </lineage>
</organism>